<keyword evidence="2" id="KW-1185">Reference proteome</keyword>
<name>A0A9P6ZT75_9AGAM</name>
<dbReference type="AlphaFoldDB" id="A0A9P6ZT75"/>
<organism evidence="1 2">
    <name type="scientific">Suillus placidus</name>
    <dbReference type="NCBI Taxonomy" id="48579"/>
    <lineage>
        <taxon>Eukaryota</taxon>
        <taxon>Fungi</taxon>
        <taxon>Dikarya</taxon>
        <taxon>Basidiomycota</taxon>
        <taxon>Agaricomycotina</taxon>
        <taxon>Agaricomycetes</taxon>
        <taxon>Agaricomycetidae</taxon>
        <taxon>Boletales</taxon>
        <taxon>Suillineae</taxon>
        <taxon>Suillaceae</taxon>
        <taxon>Suillus</taxon>
    </lineage>
</organism>
<accession>A0A9P6ZT75</accession>
<comment type="caution">
    <text evidence="1">The sequence shown here is derived from an EMBL/GenBank/DDBJ whole genome shotgun (WGS) entry which is preliminary data.</text>
</comment>
<feature type="non-terminal residue" evidence="1">
    <location>
        <position position="148"/>
    </location>
</feature>
<dbReference type="Proteomes" id="UP000714275">
    <property type="component" value="Unassembled WGS sequence"/>
</dbReference>
<evidence type="ECO:0000313" key="1">
    <source>
        <dbReference type="EMBL" id="KAG1776076.1"/>
    </source>
</evidence>
<dbReference type="OrthoDB" id="10539191at2759"/>
<gene>
    <name evidence="1" type="ORF">EV702DRAFT_926154</name>
</gene>
<feature type="non-terminal residue" evidence="1">
    <location>
        <position position="1"/>
    </location>
</feature>
<evidence type="ECO:0000313" key="2">
    <source>
        <dbReference type="Proteomes" id="UP000714275"/>
    </source>
</evidence>
<proteinExistence type="predicted"/>
<protein>
    <submittedName>
        <fullName evidence="1">Uncharacterized protein</fullName>
    </submittedName>
</protein>
<reference evidence="1" key="1">
    <citation type="journal article" date="2020" name="New Phytol.">
        <title>Comparative genomics reveals dynamic genome evolution in host specialist ectomycorrhizal fungi.</title>
        <authorList>
            <person name="Lofgren L.A."/>
            <person name="Nguyen N.H."/>
            <person name="Vilgalys R."/>
            <person name="Ruytinx J."/>
            <person name="Liao H.L."/>
            <person name="Branco S."/>
            <person name="Kuo A."/>
            <person name="LaButti K."/>
            <person name="Lipzen A."/>
            <person name="Andreopoulos W."/>
            <person name="Pangilinan J."/>
            <person name="Riley R."/>
            <person name="Hundley H."/>
            <person name="Na H."/>
            <person name="Barry K."/>
            <person name="Grigoriev I.V."/>
            <person name="Stajich J.E."/>
            <person name="Kennedy P.G."/>
        </authorList>
    </citation>
    <scope>NUCLEOTIDE SEQUENCE</scope>
    <source>
        <strain evidence="1">DOB743</strain>
    </source>
</reference>
<dbReference type="EMBL" id="JABBWD010000029">
    <property type="protein sequence ID" value="KAG1776076.1"/>
    <property type="molecule type" value="Genomic_DNA"/>
</dbReference>
<sequence>GDGYSTFKVSTTTSAAIVSVGTWMINLGSSILHFCTWKQDFLRIGGSFTIPRLFIPIPIESKVLFIFILVPRYHTTGPYPSEYSLMSLNPLSTGFDPPRLRGMACGVAVHELGPTFVQSLRTSASGRVTRTLMVYEAEGLHEINCADD</sequence>